<protein>
    <submittedName>
        <fullName evidence="18">Ligand-gated channel</fullName>
    </submittedName>
</protein>
<evidence type="ECO:0000256" key="8">
    <source>
        <dbReference type="ARBA" id="ARBA00023004"/>
    </source>
</evidence>
<keyword evidence="7" id="KW-0732">Signal</keyword>
<dbReference type="Pfam" id="PF07715">
    <property type="entry name" value="Plug"/>
    <property type="match status" value="1"/>
</dbReference>
<dbReference type="InterPro" id="IPR036942">
    <property type="entry name" value="Beta-barrel_TonB_sf"/>
</dbReference>
<gene>
    <name evidence="18" type="ORF">GCM10007301_07670</name>
</gene>
<keyword evidence="5" id="KW-0410">Iron transport</keyword>
<keyword evidence="4 14" id="KW-1134">Transmembrane beta strand</keyword>
<evidence type="ECO:0000256" key="14">
    <source>
        <dbReference type="PROSITE-ProRule" id="PRU01360"/>
    </source>
</evidence>
<evidence type="ECO:0000313" key="18">
    <source>
        <dbReference type="EMBL" id="GGF50738.1"/>
    </source>
</evidence>
<dbReference type="FunFam" id="2.170.130.10:FF:000001">
    <property type="entry name" value="Catecholate siderophore TonB-dependent receptor"/>
    <property type="match status" value="1"/>
</dbReference>
<evidence type="ECO:0000256" key="9">
    <source>
        <dbReference type="ARBA" id="ARBA00023065"/>
    </source>
</evidence>
<comment type="subcellular location">
    <subcellularLocation>
        <location evidence="1 14">Cell outer membrane</location>
        <topology evidence="1 14">Multi-pass membrane protein</topology>
    </subcellularLocation>
</comment>
<dbReference type="AlphaFoldDB" id="A0A917BND8"/>
<evidence type="ECO:0000256" key="10">
    <source>
        <dbReference type="ARBA" id="ARBA00023077"/>
    </source>
</evidence>
<evidence type="ECO:0000256" key="3">
    <source>
        <dbReference type="ARBA" id="ARBA00022448"/>
    </source>
</evidence>
<dbReference type="GO" id="GO:0015891">
    <property type="term" value="P:siderophore transport"/>
    <property type="evidence" value="ECO:0007669"/>
    <property type="project" value="InterPro"/>
</dbReference>
<evidence type="ECO:0000313" key="19">
    <source>
        <dbReference type="Proteomes" id="UP000606044"/>
    </source>
</evidence>
<keyword evidence="6 14" id="KW-0812">Transmembrane</keyword>
<keyword evidence="11 14" id="KW-0472">Membrane</keyword>
<dbReference type="SUPFAM" id="SSF56935">
    <property type="entry name" value="Porins"/>
    <property type="match status" value="1"/>
</dbReference>
<keyword evidence="10 15" id="KW-0798">TonB box</keyword>
<dbReference type="GO" id="GO:0009279">
    <property type="term" value="C:cell outer membrane"/>
    <property type="evidence" value="ECO:0007669"/>
    <property type="project" value="UniProtKB-SubCell"/>
</dbReference>
<accession>A0A917BND8</accession>
<keyword evidence="12" id="KW-0675">Receptor</keyword>
<dbReference type="GO" id="GO:0038023">
    <property type="term" value="F:signaling receptor activity"/>
    <property type="evidence" value="ECO:0007669"/>
    <property type="project" value="InterPro"/>
</dbReference>
<evidence type="ECO:0000259" key="17">
    <source>
        <dbReference type="Pfam" id="PF07715"/>
    </source>
</evidence>
<dbReference type="Gene3D" id="2.40.170.20">
    <property type="entry name" value="TonB-dependent receptor, beta-barrel domain"/>
    <property type="match status" value="1"/>
</dbReference>
<comment type="similarity">
    <text evidence="2 14 15">Belongs to the TonB-dependent receptor family.</text>
</comment>
<dbReference type="Pfam" id="PF00593">
    <property type="entry name" value="TonB_dep_Rec_b-barrel"/>
    <property type="match status" value="1"/>
</dbReference>
<evidence type="ECO:0000259" key="16">
    <source>
        <dbReference type="Pfam" id="PF00593"/>
    </source>
</evidence>
<dbReference type="GO" id="GO:0015344">
    <property type="term" value="F:siderophore uptake transmembrane transporter activity"/>
    <property type="evidence" value="ECO:0007669"/>
    <property type="project" value="TreeGrafter"/>
</dbReference>
<evidence type="ECO:0000256" key="2">
    <source>
        <dbReference type="ARBA" id="ARBA00009810"/>
    </source>
</evidence>
<keyword evidence="9" id="KW-0406">Ion transport</keyword>
<dbReference type="Proteomes" id="UP000606044">
    <property type="component" value="Unassembled WGS sequence"/>
</dbReference>
<dbReference type="InterPro" id="IPR039426">
    <property type="entry name" value="TonB-dep_rcpt-like"/>
</dbReference>
<keyword evidence="3 14" id="KW-0813">Transport</keyword>
<comment type="caution">
    <text evidence="18">The sequence shown here is derived from an EMBL/GenBank/DDBJ whole genome shotgun (WGS) entry which is preliminary data.</text>
</comment>
<organism evidence="18 19">
    <name type="scientific">Azorhizobium oxalatiphilum</name>
    <dbReference type="NCBI Taxonomy" id="980631"/>
    <lineage>
        <taxon>Bacteria</taxon>
        <taxon>Pseudomonadati</taxon>
        <taxon>Pseudomonadota</taxon>
        <taxon>Alphaproteobacteria</taxon>
        <taxon>Hyphomicrobiales</taxon>
        <taxon>Xanthobacteraceae</taxon>
        <taxon>Azorhizobium</taxon>
    </lineage>
</organism>
<evidence type="ECO:0000256" key="12">
    <source>
        <dbReference type="ARBA" id="ARBA00023170"/>
    </source>
</evidence>
<feature type="domain" description="TonB-dependent receptor plug" evidence="17">
    <location>
        <begin position="45"/>
        <end position="147"/>
    </location>
</feature>
<dbReference type="InterPro" id="IPR012910">
    <property type="entry name" value="Plug_dom"/>
</dbReference>
<evidence type="ECO:0000256" key="13">
    <source>
        <dbReference type="ARBA" id="ARBA00023237"/>
    </source>
</evidence>
<evidence type="ECO:0000256" key="4">
    <source>
        <dbReference type="ARBA" id="ARBA00022452"/>
    </source>
</evidence>
<keyword evidence="8" id="KW-0408">Iron</keyword>
<name>A0A917BND8_9HYPH</name>
<evidence type="ECO:0000256" key="1">
    <source>
        <dbReference type="ARBA" id="ARBA00004571"/>
    </source>
</evidence>
<keyword evidence="13 14" id="KW-0998">Cell outer membrane</keyword>
<dbReference type="InterPro" id="IPR000531">
    <property type="entry name" value="Beta-barrel_TonB"/>
</dbReference>
<dbReference type="InterPro" id="IPR010105">
    <property type="entry name" value="TonB_sidphr_rcpt"/>
</dbReference>
<evidence type="ECO:0000256" key="5">
    <source>
        <dbReference type="ARBA" id="ARBA00022496"/>
    </source>
</evidence>
<dbReference type="PANTHER" id="PTHR32552:SF68">
    <property type="entry name" value="FERRICHROME OUTER MEMBRANE TRANSPORTER_PHAGE RECEPTOR"/>
    <property type="match status" value="1"/>
</dbReference>
<proteinExistence type="inferred from homology"/>
<dbReference type="EMBL" id="BMCT01000001">
    <property type="protein sequence ID" value="GGF50738.1"/>
    <property type="molecule type" value="Genomic_DNA"/>
</dbReference>
<dbReference type="NCBIfam" id="TIGR01783">
    <property type="entry name" value="TonB-siderophor"/>
    <property type="match status" value="1"/>
</dbReference>
<dbReference type="InterPro" id="IPR037066">
    <property type="entry name" value="Plug_dom_sf"/>
</dbReference>
<reference evidence="18" key="2">
    <citation type="submission" date="2020-09" db="EMBL/GenBank/DDBJ databases">
        <authorList>
            <person name="Sun Q."/>
            <person name="Sedlacek I."/>
        </authorList>
    </citation>
    <scope>NUCLEOTIDE SEQUENCE</scope>
    <source>
        <strain evidence="18">CCM 7897</strain>
    </source>
</reference>
<keyword evidence="19" id="KW-1185">Reference proteome</keyword>
<dbReference type="CDD" id="cd01347">
    <property type="entry name" value="ligand_gated_channel"/>
    <property type="match status" value="1"/>
</dbReference>
<dbReference type="Gene3D" id="2.170.130.10">
    <property type="entry name" value="TonB-dependent receptor, plug domain"/>
    <property type="match status" value="1"/>
</dbReference>
<evidence type="ECO:0000256" key="11">
    <source>
        <dbReference type="ARBA" id="ARBA00023136"/>
    </source>
</evidence>
<dbReference type="PANTHER" id="PTHR32552">
    <property type="entry name" value="FERRICHROME IRON RECEPTOR-RELATED"/>
    <property type="match status" value="1"/>
</dbReference>
<dbReference type="PROSITE" id="PS52016">
    <property type="entry name" value="TONB_DEPENDENT_REC_3"/>
    <property type="match status" value="1"/>
</dbReference>
<evidence type="ECO:0000256" key="6">
    <source>
        <dbReference type="ARBA" id="ARBA00022692"/>
    </source>
</evidence>
<evidence type="ECO:0000256" key="7">
    <source>
        <dbReference type="ARBA" id="ARBA00022729"/>
    </source>
</evidence>
<reference evidence="18" key="1">
    <citation type="journal article" date="2014" name="Int. J. Syst. Evol. Microbiol.">
        <title>Complete genome sequence of Corynebacterium casei LMG S-19264T (=DSM 44701T), isolated from a smear-ripened cheese.</title>
        <authorList>
            <consortium name="US DOE Joint Genome Institute (JGI-PGF)"/>
            <person name="Walter F."/>
            <person name="Albersmeier A."/>
            <person name="Kalinowski J."/>
            <person name="Ruckert C."/>
        </authorList>
    </citation>
    <scope>NUCLEOTIDE SEQUENCE</scope>
    <source>
        <strain evidence="18">CCM 7897</strain>
    </source>
</reference>
<evidence type="ECO:0000256" key="15">
    <source>
        <dbReference type="RuleBase" id="RU003357"/>
    </source>
</evidence>
<feature type="domain" description="TonB-dependent receptor-like beta-barrel" evidence="16">
    <location>
        <begin position="233"/>
        <end position="670"/>
    </location>
</feature>
<sequence>MAAPAAAQEAAGAISLDTVSVDAPAGNQGFVIEQSRSAMKTDTPLIETPQSVSVISRDQMVITGARSLGEATRYTAGVRELMGGADPRYDQYQIRGFNASTTGVYLDGMQMLASSGLPFRLDTYGLERIDVLRGPSSVLYGGTNPGGLINAITKKPTEYAFGEITAGVNSFGNAYTGIDIGGPLAKAAPEAGGGEWLYRLTAVGKLGPTQTDFSEDDRAYVAPAFTWKSGTGTTFTVLGSYQKDKTTGVPFLPYVGTAVNAPWGKIPTDFVTSGKNEGGMFNGVERTQAMIGYQFEHRFDNGLTFRSNARYSHGENELFSIIGSGYVGNNPASARLNRMGFYANPIVDLFTIDNQLEGHFATGAVQHTAIVGLDYKHARFDDTQRTGAASPISIFFPNYNQPFNGLTTLGISSLSKQDQVGVYVQDQMKLERLSFVVGGRYDSVQTSVDNYLNAALSDSASEGAFSGRVGAIYELPFGFAPYVSYSTSFQPLVGINSATQQLLKPEEGEQYEVGLKFQPTGWDAFVTASLFDITRSNFLVVNPANPLQSMQSGEARSRGFEIEAVATLAKGLNLIASYTGFNIENTENLNPALIGLAPQNTPEHYASTFLDYTIQTGAFAGLGAGFGVRFMGSSWADALNTVAIPSYTLADAALHYEKNNWRAAVNVSNLMDDVFVAQCSSTSQCFYGERRKVTGSLTYRW</sequence>